<dbReference type="AlphaFoldDB" id="A0A182Q922"/>
<dbReference type="GO" id="GO:0005634">
    <property type="term" value="C:nucleus"/>
    <property type="evidence" value="ECO:0007669"/>
    <property type="project" value="InterPro"/>
</dbReference>
<accession>A0A182Q922</accession>
<reference evidence="4" key="2">
    <citation type="submission" date="2020-05" db="UniProtKB">
        <authorList>
            <consortium name="EnsemblMetazoa"/>
        </authorList>
    </citation>
    <scope>IDENTIFICATION</scope>
    <source>
        <strain evidence="4">FAR1</strain>
    </source>
</reference>
<evidence type="ECO:0000313" key="4">
    <source>
        <dbReference type="EnsemblMetazoa" id="AFAF005472-PA"/>
    </source>
</evidence>
<evidence type="ECO:0000259" key="3">
    <source>
        <dbReference type="PROSITE" id="PS51915"/>
    </source>
</evidence>
<dbReference type="SMART" id="SM00868">
    <property type="entry name" value="zf-AD"/>
    <property type="match status" value="1"/>
</dbReference>
<feature type="compositionally biased region" description="Pro residues" evidence="2">
    <location>
        <begin position="180"/>
        <end position="198"/>
    </location>
</feature>
<dbReference type="EMBL" id="AXCN02002148">
    <property type="status" value="NOT_ANNOTATED_CDS"/>
    <property type="molecule type" value="Genomic_DNA"/>
</dbReference>
<keyword evidence="1" id="KW-0862">Zinc</keyword>
<dbReference type="PROSITE" id="PS51915">
    <property type="entry name" value="ZAD"/>
    <property type="match status" value="1"/>
</dbReference>
<keyword evidence="5" id="KW-1185">Reference proteome</keyword>
<dbReference type="Proteomes" id="UP000075886">
    <property type="component" value="Unassembled WGS sequence"/>
</dbReference>
<evidence type="ECO:0000256" key="2">
    <source>
        <dbReference type="SAM" id="MobiDB-lite"/>
    </source>
</evidence>
<feature type="binding site" evidence="1">
    <location>
        <position position="51"/>
    </location>
    <ligand>
        <name>Zn(2+)</name>
        <dbReference type="ChEBI" id="CHEBI:29105"/>
    </ligand>
</feature>
<dbReference type="InterPro" id="IPR012934">
    <property type="entry name" value="Znf_AD"/>
</dbReference>
<feature type="compositionally biased region" description="Low complexity" evidence="2">
    <location>
        <begin position="160"/>
        <end position="179"/>
    </location>
</feature>
<evidence type="ECO:0000256" key="1">
    <source>
        <dbReference type="PROSITE-ProRule" id="PRU01263"/>
    </source>
</evidence>
<dbReference type="GO" id="GO:0008270">
    <property type="term" value="F:zinc ion binding"/>
    <property type="evidence" value="ECO:0007669"/>
    <property type="project" value="UniProtKB-UniRule"/>
</dbReference>
<dbReference type="SUPFAM" id="SSF57716">
    <property type="entry name" value="Glucocorticoid receptor-like (DNA-binding domain)"/>
    <property type="match status" value="1"/>
</dbReference>
<organism evidence="4 5">
    <name type="scientific">Anopheles farauti</name>
    <dbReference type="NCBI Taxonomy" id="69004"/>
    <lineage>
        <taxon>Eukaryota</taxon>
        <taxon>Metazoa</taxon>
        <taxon>Ecdysozoa</taxon>
        <taxon>Arthropoda</taxon>
        <taxon>Hexapoda</taxon>
        <taxon>Insecta</taxon>
        <taxon>Pterygota</taxon>
        <taxon>Neoptera</taxon>
        <taxon>Endopterygota</taxon>
        <taxon>Diptera</taxon>
        <taxon>Nematocera</taxon>
        <taxon>Culicoidea</taxon>
        <taxon>Culicidae</taxon>
        <taxon>Anophelinae</taxon>
        <taxon>Anopheles</taxon>
    </lineage>
</organism>
<proteinExistence type="predicted"/>
<keyword evidence="1" id="KW-0863">Zinc-finger</keyword>
<keyword evidence="1" id="KW-0479">Metal-binding</keyword>
<protein>
    <recommendedName>
        <fullName evidence="3">ZAD domain-containing protein</fullName>
    </recommendedName>
</protein>
<feature type="binding site" evidence="1">
    <location>
        <position position="6"/>
    </location>
    <ligand>
        <name>Zn(2+)</name>
        <dbReference type="ChEBI" id="CHEBI:29105"/>
    </ligand>
</feature>
<feature type="binding site" evidence="1">
    <location>
        <position position="9"/>
    </location>
    <ligand>
        <name>Zn(2+)</name>
        <dbReference type="ChEBI" id="CHEBI:29105"/>
    </ligand>
</feature>
<feature type="region of interest" description="Disordered" evidence="2">
    <location>
        <begin position="145"/>
        <end position="198"/>
    </location>
</feature>
<sequence length="263" mass="27588">MNSGQCRFCLLEISDSNRGVSLADLKDVLSKVFTFPIQCQGEQPLNTCAECTSIVLSFFHYSERVRNNQYKLLAAAIAAQANGSAGEETPGTSKDVPAVAVASGWKVSSLAELTRWMNSNIGIDPANVAPEPMAAATVAPNETVAETGEPSVTVPNGSQSSPAGSGNALPPPSSSSSSLSPPPPPPPPPTPTFPPPPIRLAAPKSVHVQYVPGCYMCAWVNHGRTMMLKTLQSGQSGTGEATKRAINILKRKIVLKYGCASRT</sequence>
<dbReference type="EnsemblMetazoa" id="AFAF005472-RA">
    <property type="protein sequence ID" value="AFAF005472-PA"/>
    <property type="gene ID" value="AFAF005472"/>
</dbReference>
<dbReference type="VEuPathDB" id="VectorBase:AFAF005472"/>
<feature type="binding site" evidence="1">
    <location>
        <position position="48"/>
    </location>
    <ligand>
        <name>Zn(2+)</name>
        <dbReference type="ChEBI" id="CHEBI:29105"/>
    </ligand>
</feature>
<feature type="domain" description="ZAD" evidence="3">
    <location>
        <begin position="4"/>
        <end position="75"/>
    </location>
</feature>
<name>A0A182Q922_9DIPT</name>
<reference evidence="5" key="1">
    <citation type="submission" date="2014-01" db="EMBL/GenBank/DDBJ databases">
        <title>The Genome Sequence of Anopheles farauti FAR1 (V2).</title>
        <authorList>
            <consortium name="The Broad Institute Genomics Platform"/>
            <person name="Neafsey D.E."/>
            <person name="Besansky N."/>
            <person name="Howell P."/>
            <person name="Walton C."/>
            <person name="Young S.K."/>
            <person name="Zeng Q."/>
            <person name="Gargeya S."/>
            <person name="Fitzgerald M."/>
            <person name="Haas B."/>
            <person name="Abouelleil A."/>
            <person name="Allen A.W."/>
            <person name="Alvarado L."/>
            <person name="Arachchi H.M."/>
            <person name="Berlin A.M."/>
            <person name="Chapman S.B."/>
            <person name="Gainer-Dewar J."/>
            <person name="Goldberg J."/>
            <person name="Griggs A."/>
            <person name="Gujja S."/>
            <person name="Hansen M."/>
            <person name="Howarth C."/>
            <person name="Imamovic A."/>
            <person name="Ireland A."/>
            <person name="Larimer J."/>
            <person name="McCowan C."/>
            <person name="Murphy C."/>
            <person name="Pearson M."/>
            <person name="Poon T.W."/>
            <person name="Priest M."/>
            <person name="Roberts A."/>
            <person name="Saif S."/>
            <person name="Shea T."/>
            <person name="Sisk P."/>
            <person name="Sykes S."/>
            <person name="Wortman J."/>
            <person name="Nusbaum C."/>
            <person name="Birren B."/>
        </authorList>
    </citation>
    <scope>NUCLEOTIDE SEQUENCE [LARGE SCALE GENOMIC DNA]</scope>
    <source>
        <strain evidence="5">FAR1</strain>
    </source>
</reference>
<evidence type="ECO:0000313" key="5">
    <source>
        <dbReference type="Proteomes" id="UP000075886"/>
    </source>
</evidence>